<comment type="caution">
    <text evidence="7">The sequence shown here is derived from an EMBL/GenBank/DDBJ whole genome shotgun (WGS) entry which is preliminary data.</text>
</comment>
<dbReference type="Pfam" id="PF03899">
    <property type="entry name" value="ATP-synt_I"/>
    <property type="match status" value="1"/>
</dbReference>
<keyword evidence="2" id="KW-1003">Cell membrane</keyword>
<name>A0A4R1FYK4_9PAST</name>
<evidence type="ECO:0000313" key="8">
    <source>
        <dbReference type="Proteomes" id="UP000294702"/>
    </source>
</evidence>
<protein>
    <submittedName>
        <fullName evidence="7">ATP synthase protein I</fullName>
    </submittedName>
</protein>
<sequence length="133" mass="15262">MSRVLGNTRALYGKVIIIEAILLSVFSLLLTLYQQHYGISFLFGAISSVIPQVLLIGFVFFREKSQYLTNKTTALYQGEGVKFLFTILIIALVFIFYKKIHFVYFFIGFIVFLILNVALPMILLIKQQRNPIS</sequence>
<dbReference type="OrthoDB" id="5771248at2"/>
<evidence type="ECO:0000256" key="3">
    <source>
        <dbReference type="ARBA" id="ARBA00022692"/>
    </source>
</evidence>
<proteinExistence type="predicted"/>
<feature type="transmembrane region" description="Helical" evidence="6">
    <location>
        <begin position="39"/>
        <end position="61"/>
    </location>
</feature>
<feature type="transmembrane region" description="Helical" evidence="6">
    <location>
        <begin position="103"/>
        <end position="125"/>
    </location>
</feature>
<dbReference type="RefSeq" id="WP_132690714.1">
    <property type="nucleotide sequence ID" value="NZ_SMFT01000002.1"/>
</dbReference>
<accession>A0A4R1FYK4</accession>
<dbReference type="EMBL" id="SMFT01000002">
    <property type="protein sequence ID" value="TCJ98914.1"/>
    <property type="molecule type" value="Genomic_DNA"/>
</dbReference>
<feature type="transmembrane region" description="Helical" evidence="6">
    <location>
        <begin position="81"/>
        <end position="97"/>
    </location>
</feature>
<dbReference type="AlphaFoldDB" id="A0A4R1FYK4"/>
<keyword evidence="4 6" id="KW-1133">Transmembrane helix</keyword>
<feature type="transmembrane region" description="Helical" evidence="6">
    <location>
        <begin position="12"/>
        <end position="33"/>
    </location>
</feature>
<reference evidence="7 8" key="1">
    <citation type="submission" date="2019-03" db="EMBL/GenBank/DDBJ databases">
        <title>Genomic Encyclopedia of Type Strains, Phase IV (KMG-IV): sequencing the most valuable type-strain genomes for metagenomic binning, comparative biology and taxonomic classification.</title>
        <authorList>
            <person name="Goeker M."/>
        </authorList>
    </citation>
    <scope>NUCLEOTIDE SEQUENCE [LARGE SCALE GENOMIC DNA]</scope>
    <source>
        <strain evidence="7 8">DSM 15534</strain>
    </source>
</reference>
<dbReference type="InterPro" id="IPR005598">
    <property type="entry name" value="ATP_synth_I"/>
</dbReference>
<gene>
    <name evidence="7" type="ORF">EV694_1346</name>
</gene>
<evidence type="ECO:0000256" key="2">
    <source>
        <dbReference type="ARBA" id="ARBA00022475"/>
    </source>
</evidence>
<keyword evidence="3 6" id="KW-0812">Transmembrane</keyword>
<evidence type="ECO:0000256" key="1">
    <source>
        <dbReference type="ARBA" id="ARBA00004651"/>
    </source>
</evidence>
<dbReference type="GO" id="GO:0005886">
    <property type="term" value="C:plasma membrane"/>
    <property type="evidence" value="ECO:0007669"/>
    <property type="project" value="UniProtKB-SubCell"/>
</dbReference>
<keyword evidence="5 6" id="KW-0472">Membrane</keyword>
<comment type="subcellular location">
    <subcellularLocation>
        <location evidence="1">Cell membrane</location>
        <topology evidence="1">Multi-pass membrane protein</topology>
    </subcellularLocation>
</comment>
<organism evidence="7 8">
    <name type="scientific">Volucribacter psittacicida</name>
    <dbReference type="NCBI Taxonomy" id="203482"/>
    <lineage>
        <taxon>Bacteria</taxon>
        <taxon>Pseudomonadati</taxon>
        <taxon>Pseudomonadota</taxon>
        <taxon>Gammaproteobacteria</taxon>
        <taxon>Pasteurellales</taxon>
        <taxon>Pasteurellaceae</taxon>
        <taxon>Volucribacter</taxon>
    </lineage>
</organism>
<evidence type="ECO:0000313" key="7">
    <source>
        <dbReference type="EMBL" id="TCJ98914.1"/>
    </source>
</evidence>
<evidence type="ECO:0000256" key="5">
    <source>
        <dbReference type="ARBA" id="ARBA00023136"/>
    </source>
</evidence>
<evidence type="ECO:0000256" key="6">
    <source>
        <dbReference type="SAM" id="Phobius"/>
    </source>
</evidence>
<evidence type="ECO:0000256" key="4">
    <source>
        <dbReference type="ARBA" id="ARBA00022989"/>
    </source>
</evidence>
<dbReference type="Proteomes" id="UP000294702">
    <property type="component" value="Unassembled WGS sequence"/>
</dbReference>
<keyword evidence="8" id="KW-1185">Reference proteome</keyword>